<protein>
    <recommendedName>
        <fullName evidence="1">N-acetyltransferase domain-containing protein</fullName>
    </recommendedName>
</protein>
<dbReference type="PROSITE" id="PS51186">
    <property type="entry name" value="GNAT"/>
    <property type="match status" value="1"/>
</dbReference>
<organism evidence="2 3">
    <name type="scientific">Geranomyces variabilis</name>
    <dbReference type="NCBI Taxonomy" id="109894"/>
    <lineage>
        <taxon>Eukaryota</taxon>
        <taxon>Fungi</taxon>
        <taxon>Fungi incertae sedis</taxon>
        <taxon>Chytridiomycota</taxon>
        <taxon>Chytridiomycota incertae sedis</taxon>
        <taxon>Chytridiomycetes</taxon>
        <taxon>Spizellomycetales</taxon>
        <taxon>Powellomycetaceae</taxon>
        <taxon>Geranomyces</taxon>
    </lineage>
</organism>
<name>A0AAD5TLR7_9FUNG</name>
<dbReference type="InterPro" id="IPR000182">
    <property type="entry name" value="GNAT_dom"/>
</dbReference>
<dbReference type="SUPFAM" id="SSF55729">
    <property type="entry name" value="Acyl-CoA N-acyltransferases (Nat)"/>
    <property type="match status" value="1"/>
</dbReference>
<dbReference type="PANTHER" id="PTHR42791:SF2">
    <property type="entry name" value="N-ACETYLTRANSFERASE DOMAIN-CONTAINING PROTEIN"/>
    <property type="match status" value="1"/>
</dbReference>
<proteinExistence type="predicted"/>
<dbReference type="InterPro" id="IPR052523">
    <property type="entry name" value="Trichothecene_AcTrans"/>
</dbReference>
<sequence>MPAIPADAVRPSLTIQPLTLEDVPTMCEIEELAFAQSPVAALMYPNGRGASTPDSMAYRFRKVLNDPSKAYAHPLKVVRTDTGDMVTFGVWIRPLTAEERQDVKNKAAAGPDPEAPVDDAMDKEFMSAFRREMAASHERTMGHRPHWYLELLVTHPRHQGIGAGGAIIRWGFDKAREDKVTAYLESSAAGFKLYEHMGFKTIGEVRVWDGKAVLPCMEWTPEGL</sequence>
<dbReference type="Proteomes" id="UP001212152">
    <property type="component" value="Unassembled WGS sequence"/>
</dbReference>
<dbReference type="EMBL" id="JADGJQ010000016">
    <property type="protein sequence ID" value="KAJ3180492.1"/>
    <property type="molecule type" value="Genomic_DNA"/>
</dbReference>
<dbReference type="PANTHER" id="PTHR42791">
    <property type="entry name" value="GNAT FAMILY ACETYLTRANSFERASE"/>
    <property type="match status" value="1"/>
</dbReference>
<gene>
    <name evidence="2" type="ORF">HDU87_002001</name>
</gene>
<feature type="domain" description="N-acetyltransferase" evidence="1">
    <location>
        <begin position="90"/>
        <end position="220"/>
    </location>
</feature>
<dbReference type="InterPro" id="IPR016181">
    <property type="entry name" value="Acyl_CoA_acyltransferase"/>
</dbReference>
<evidence type="ECO:0000313" key="3">
    <source>
        <dbReference type="Proteomes" id="UP001212152"/>
    </source>
</evidence>
<dbReference type="AlphaFoldDB" id="A0AAD5TLR7"/>
<dbReference type="Pfam" id="PF13673">
    <property type="entry name" value="Acetyltransf_10"/>
    <property type="match status" value="1"/>
</dbReference>
<keyword evidence="3" id="KW-1185">Reference proteome</keyword>
<evidence type="ECO:0000313" key="2">
    <source>
        <dbReference type="EMBL" id="KAJ3180492.1"/>
    </source>
</evidence>
<accession>A0AAD5TLR7</accession>
<evidence type="ECO:0000259" key="1">
    <source>
        <dbReference type="PROSITE" id="PS51186"/>
    </source>
</evidence>
<comment type="caution">
    <text evidence="2">The sequence shown here is derived from an EMBL/GenBank/DDBJ whole genome shotgun (WGS) entry which is preliminary data.</text>
</comment>
<dbReference type="GO" id="GO:0016747">
    <property type="term" value="F:acyltransferase activity, transferring groups other than amino-acyl groups"/>
    <property type="evidence" value="ECO:0007669"/>
    <property type="project" value="InterPro"/>
</dbReference>
<dbReference type="CDD" id="cd04301">
    <property type="entry name" value="NAT_SF"/>
    <property type="match status" value="1"/>
</dbReference>
<dbReference type="Gene3D" id="3.40.630.30">
    <property type="match status" value="1"/>
</dbReference>
<reference evidence="2" key="1">
    <citation type="submission" date="2020-05" db="EMBL/GenBank/DDBJ databases">
        <title>Phylogenomic resolution of chytrid fungi.</title>
        <authorList>
            <person name="Stajich J.E."/>
            <person name="Amses K."/>
            <person name="Simmons R."/>
            <person name="Seto K."/>
            <person name="Myers J."/>
            <person name="Bonds A."/>
            <person name="Quandt C.A."/>
            <person name="Barry K."/>
            <person name="Liu P."/>
            <person name="Grigoriev I."/>
            <person name="Longcore J.E."/>
            <person name="James T.Y."/>
        </authorList>
    </citation>
    <scope>NUCLEOTIDE SEQUENCE</scope>
    <source>
        <strain evidence="2">JEL0379</strain>
    </source>
</reference>